<sequence>MLSVYEANPHMVSEEVFTFPEAAEDALENSSVSPPKPTFAAYDRQRALSG</sequence>
<dbReference type="Proteomes" id="UP000281553">
    <property type="component" value="Unassembled WGS sequence"/>
</dbReference>
<evidence type="ECO:0000313" key="3">
    <source>
        <dbReference type="Proteomes" id="UP000281553"/>
    </source>
</evidence>
<evidence type="ECO:0000256" key="1">
    <source>
        <dbReference type="SAM" id="MobiDB-lite"/>
    </source>
</evidence>
<protein>
    <submittedName>
        <fullName evidence="2">Uncharacterized protein</fullName>
    </submittedName>
</protein>
<name>A0A3P6SMG2_DIBLA</name>
<dbReference type="AlphaFoldDB" id="A0A3P6SMG2"/>
<feature type="non-terminal residue" evidence="2">
    <location>
        <position position="50"/>
    </location>
</feature>
<organism evidence="2 3">
    <name type="scientific">Dibothriocephalus latus</name>
    <name type="common">Fish tapeworm</name>
    <name type="synonym">Diphyllobothrium latum</name>
    <dbReference type="NCBI Taxonomy" id="60516"/>
    <lineage>
        <taxon>Eukaryota</taxon>
        <taxon>Metazoa</taxon>
        <taxon>Spiralia</taxon>
        <taxon>Lophotrochozoa</taxon>
        <taxon>Platyhelminthes</taxon>
        <taxon>Cestoda</taxon>
        <taxon>Eucestoda</taxon>
        <taxon>Diphyllobothriidea</taxon>
        <taxon>Diphyllobothriidae</taxon>
        <taxon>Dibothriocephalus</taxon>
    </lineage>
</organism>
<dbReference type="EMBL" id="UYRU01020407">
    <property type="protein sequence ID" value="VDK55191.1"/>
    <property type="molecule type" value="Genomic_DNA"/>
</dbReference>
<proteinExistence type="predicted"/>
<reference evidence="2 3" key="1">
    <citation type="submission" date="2018-11" db="EMBL/GenBank/DDBJ databases">
        <authorList>
            <consortium name="Pathogen Informatics"/>
        </authorList>
    </citation>
    <scope>NUCLEOTIDE SEQUENCE [LARGE SCALE GENOMIC DNA]</scope>
</reference>
<accession>A0A3P6SMG2</accession>
<evidence type="ECO:0000313" key="2">
    <source>
        <dbReference type="EMBL" id="VDK55191.1"/>
    </source>
</evidence>
<gene>
    <name evidence="2" type="ORF">DILT_LOCUS2079</name>
</gene>
<keyword evidence="3" id="KW-1185">Reference proteome</keyword>
<feature type="region of interest" description="Disordered" evidence="1">
    <location>
        <begin position="27"/>
        <end position="50"/>
    </location>
</feature>